<accession>A0A395VER0</accession>
<evidence type="ECO:0000313" key="3">
    <source>
        <dbReference type="Proteomes" id="UP000266172"/>
    </source>
</evidence>
<proteinExistence type="predicted"/>
<dbReference type="Proteomes" id="UP000266172">
    <property type="component" value="Unassembled WGS sequence"/>
</dbReference>
<dbReference type="RefSeq" id="WP_118096553.1">
    <property type="nucleotide sequence ID" value="NZ_QRVL01000001.1"/>
</dbReference>
<organism evidence="2 3">
    <name type="scientific">Roseburia hominis</name>
    <dbReference type="NCBI Taxonomy" id="301301"/>
    <lineage>
        <taxon>Bacteria</taxon>
        <taxon>Bacillati</taxon>
        <taxon>Bacillota</taxon>
        <taxon>Clostridia</taxon>
        <taxon>Lachnospirales</taxon>
        <taxon>Lachnospiraceae</taxon>
        <taxon>Roseburia</taxon>
    </lineage>
</organism>
<dbReference type="EMBL" id="QRVL01000001">
    <property type="protein sequence ID" value="RGS42286.1"/>
    <property type="molecule type" value="Genomic_DNA"/>
</dbReference>
<comment type="caution">
    <text evidence="2">The sequence shown here is derived from an EMBL/GenBank/DDBJ whole genome shotgun (WGS) entry which is preliminary data.</text>
</comment>
<keyword evidence="1" id="KW-0812">Transmembrane</keyword>
<feature type="transmembrane region" description="Helical" evidence="1">
    <location>
        <begin position="110"/>
        <end position="137"/>
    </location>
</feature>
<gene>
    <name evidence="2" type="ORF">DWX93_02855</name>
</gene>
<feature type="transmembrane region" description="Helical" evidence="1">
    <location>
        <begin position="191"/>
        <end position="214"/>
    </location>
</feature>
<evidence type="ECO:0000256" key="1">
    <source>
        <dbReference type="SAM" id="Phobius"/>
    </source>
</evidence>
<sequence length="281" mass="31283">MLKKLFKYEFKSTAKIMLILYAILIVTTAVGSVVLYSLDLDQAGESKLASILSVSAIVLYILAIFAVLIVMYVYLCVHFYRTMYSAQGYLTHTLPVKALAPFHVKLITSFVWMFLSMALMTVSIVVLIASASHGTAWQDFTSTWEEVFGQDVLSFRFIFQIVLSVICSCLTYLLWVFASASIGQLFSSNKVAASLVAGIILYFMQQIFSMILMFGTGMFQSGDNSVNFFAVTTTIDNTTTSTTSLLPNYSLFATSNIYSIIVIVILYLVCARIITKHLNLE</sequence>
<name>A0A395VER0_9FIRM</name>
<feature type="transmembrane region" description="Helical" evidence="1">
    <location>
        <begin position="16"/>
        <end position="38"/>
    </location>
</feature>
<feature type="transmembrane region" description="Helical" evidence="1">
    <location>
        <begin position="50"/>
        <end position="75"/>
    </location>
</feature>
<feature type="transmembrane region" description="Helical" evidence="1">
    <location>
        <begin position="157"/>
        <end position="179"/>
    </location>
</feature>
<reference evidence="2 3" key="1">
    <citation type="submission" date="2018-08" db="EMBL/GenBank/DDBJ databases">
        <title>A genome reference for cultivated species of the human gut microbiota.</title>
        <authorList>
            <person name="Zou Y."/>
            <person name="Xue W."/>
            <person name="Luo G."/>
        </authorList>
    </citation>
    <scope>NUCLEOTIDE SEQUENCE [LARGE SCALE GENOMIC DNA]</scope>
    <source>
        <strain evidence="2 3">AF22-12AC</strain>
    </source>
</reference>
<dbReference type="AlphaFoldDB" id="A0A395VER0"/>
<evidence type="ECO:0000313" key="2">
    <source>
        <dbReference type="EMBL" id="RGS42286.1"/>
    </source>
</evidence>
<keyword evidence="1" id="KW-0472">Membrane</keyword>
<feature type="transmembrane region" description="Helical" evidence="1">
    <location>
        <begin position="257"/>
        <end position="275"/>
    </location>
</feature>
<protein>
    <submittedName>
        <fullName evidence="2">Uncharacterized protein</fullName>
    </submittedName>
</protein>
<keyword evidence="1" id="KW-1133">Transmembrane helix</keyword>